<gene>
    <name evidence="8" type="ORF">TRV_01730</name>
</gene>
<proteinExistence type="predicted"/>
<dbReference type="GO" id="GO:0000976">
    <property type="term" value="F:transcription cis-regulatory region binding"/>
    <property type="evidence" value="ECO:0007669"/>
    <property type="project" value="TreeGrafter"/>
</dbReference>
<keyword evidence="5" id="KW-0539">Nucleus</keyword>
<organism evidence="8 9">
    <name type="scientific">Trichophyton verrucosum (strain HKI 0517)</name>
    <dbReference type="NCBI Taxonomy" id="663202"/>
    <lineage>
        <taxon>Eukaryota</taxon>
        <taxon>Fungi</taxon>
        <taxon>Dikarya</taxon>
        <taxon>Ascomycota</taxon>
        <taxon>Pezizomycotina</taxon>
        <taxon>Eurotiomycetes</taxon>
        <taxon>Eurotiomycetidae</taxon>
        <taxon>Onygenales</taxon>
        <taxon>Arthrodermataceae</taxon>
        <taxon>Trichophyton</taxon>
    </lineage>
</organism>
<dbReference type="OrthoDB" id="4078573at2759"/>
<dbReference type="AlphaFoldDB" id="D4D3R8"/>
<dbReference type="PROSITE" id="PS50048">
    <property type="entry name" value="ZN2_CY6_FUNGAL_2"/>
    <property type="match status" value="1"/>
</dbReference>
<dbReference type="InterPro" id="IPR036864">
    <property type="entry name" value="Zn2-C6_fun-type_DNA-bd_sf"/>
</dbReference>
<dbReference type="GeneID" id="9577127"/>
<dbReference type="GO" id="GO:0005634">
    <property type="term" value="C:nucleus"/>
    <property type="evidence" value="ECO:0007669"/>
    <property type="project" value="UniProtKB-SubCell"/>
</dbReference>
<accession>D4D3R8</accession>
<evidence type="ECO:0000256" key="5">
    <source>
        <dbReference type="ARBA" id="ARBA00023242"/>
    </source>
</evidence>
<keyword evidence="3" id="KW-0238">DNA-binding</keyword>
<keyword evidence="9" id="KW-1185">Reference proteome</keyword>
<keyword evidence="4" id="KW-0804">Transcription</keyword>
<comment type="subcellular location">
    <subcellularLocation>
        <location evidence="1">Nucleus</location>
    </subcellularLocation>
</comment>
<evidence type="ECO:0000313" key="8">
    <source>
        <dbReference type="EMBL" id="EFE43519.1"/>
    </source>
</evidence>
<evidence type="ECO:0000256" key="6">
    <source>
        <dbReference type="SAM" id="MobiDB-lite"/>
    </source>
</evidence>
<protein>
    <recommendedName>
        <fullName evidence="7">Zn(2)-C6 fungal-type domain-containing protein</fullName>
    </recommendedName>
</protein>
<dbReference type="Proteomes" id="UP000008383">
    <property type="component" value="Unassembled WGS sequence"/>
</dbReference>
<dbReference type="KEGG" id="tve:TRV_01730"/>
<dbReference type="CDD" id="cd00067">
    <property type="entry name" value="GAL4"/>
    <property type="match status" value="1"/>
</dbReference>
<dbReference type="RefSeq" id="XP_003024130.1">
    <property type="nucleotide sequence ID" value="XM_003024084.1"/>
</dbReference>
<dbReference type="Pfam" id="PF00172">
    <property type="entry name" value="Zn_clus"/>
    <property type="match status" value="1"/>
</dbReference>
<feature type="compositionally biased region" description="Polar residues" evidence="6">
    <location>
        <begin position="667"/>
        <end position="677"/>
    </location>
</feature>
<feature type="region of interest" description="Disordered" evidence="6">
    <location>
        <begin position="23"/>
        <end position="95"/>
    </location>
</feature>
<dbReference type="SUPFAM" id="SSF57701">
    <property type="entry name" value="Zn2/Cys6 DNA-binding domain"/>
    <property type="match status" value="1"/>
</dbReference>
<feature type="region of interest" description="Disordered" evidence="6">
    <location>
        <begin position="645"/>
        <end position="695"/>
    </location>
</feature>
<evidence type="ECO:0000256" key="4">
    <source>
        <dbReference type="ARBA" id="ARBA00023163"/>
    </source>
</evidence>
<evidence type="ECO:0000256" key="3">
    <source>
        <dbReference type="ARBA" id="ARBA00023125"/>
    </source>
</evidence>
<feature type="compositionally biased region" description="Polar residues" evidence="6">
    <location>
        <begin position="23"/>
        <end position="33"/>
    </location>
</feature>
<name>D4D3R8_TRIVH</name>
<dbReference type="GO" id="GO:0045944">
    <property type="term" value="P:positive regulation of transcription by RNA polymerase II"/>
    <property type="evidence" value="ECO:0007669"/>
    <property type="project" value="TreeGrafter"/>
</dbReference>
<dbReference type="SMART" id="SM00066">
    <property type="entry name" value="GAL4"/>
    <property type="match status" value="1"/>
</dbReference>
<evidence type="ECO:0000256" key="1">
    <source>
        <dbReference type="ARBA" id="ARBA00004123"/>
    </source>
</evidence>
<dbReference type="InterPro" id="IPR021858">
    <property type="entry name" value="Fun_TF"/>
</dbReference>
<evidence type="ECO:0000256" key="2">
    <source>
        <dbReference type="ARBA" id="ARBA00023015"/>
    </source>
</evidence>
<dbReference type="Gene3D" id="4.10.240.10">
    <property type="entry name" value="Zn(2)-C6 fungal-type DNA-binding domain"/>
    <property type="match status" value="1"/>
</dbReference>
<dbReference type="GO" id="GO:0008270">
    <property type="term" value="F:zinc ion binding"/>
    <property type="evidence" value="ECO:0007669"/>
    <property type="project" value="InterPro"/>
</dbReference>
<reference evidence="9" key="1">
    <citation type="journal article" date="2011" name="Genome Biol.">
        <title>Comparative and functional genomics provide insights into the pathogenicity of dermatophytic fungi.</title>
        <authorList>
            <person name="Burmester A."/>
            <person name="Shelest E."/>
            <person name="Gloeckner G."/>
            <person name="Heddergott C."/>
            <person name="Schindler S."/>
            <person name="Staib P."/>
            <person name="Heidel A."/>
            <person name="Felder M."/>
            <person name="Petzold A."/>
            <person name="Szafranski K."/>
            <person name="Feuermann M."/>
            <person name="Pedruzzi I."/>
            <person name="Priebe S."/>
            <person name="Groth M."/>
            <person name="Winkler R."/>
            <person name="Li W."/>
            <person name="Kniemeyer O."/>
            <person name="Schroeckh V."/>
            <person name="Hertweck C."/>
            <person name="Hube B."/>
            <person name="White T.C."/>
            <person name="Platzer M."/>
            <person name="Guthke R."/>
            <person name="Heitman J."/>
            <person name="Woestemeyer J."/>
            <person name="Zipfel P.F."/>
            <person name="Monod M."/>
            <person name="Brakhage A.A."/>
        </authorList>
    </citation>
    <scope>NUCLEOTIDE SEQUENCE [LARGE SCALE GENOMIC DNA]</scope>
    <source>
        <strain evidence="9">HKI 0517</strain>
    </source>
</reference>
<comment type="caution">
    <text evidence="8">The sequence shown here is derived from an EMBL/GenBank/DDBJ whole genome shotgun (WGS) entry which is preliminary data.</text>
</comment>
<evidence type="ECO:0000259" key="7">
    <source>
        <dbReference type="PROSITE" id="PS50048"/>
    </source>
</evidence>
<keyword evidence="2" id="KW-0805">Transcription regulation</keyword>
<feature type="compositionally biased region" description="Basic and acidic residues" evidence="6">
    <location>
        <begin position="53"/>
        <end position="70"/>
    </location>
</feature>
<evidence type="ECO:0000313" key="9">
    <source>
        <dbReference type="Proteomes" id="UP000008383"/>
    </source>
</evidence>
<dbReference type="GO" id="GO:0000981">
    <property type="term" value="F:DNA-binding transcription factor activity, RNA polymerase II-specific"/>
    <property type="evidence" value="ECO:0007669"/>
    <property type="project" value="InterPro"/>
</dbReference>
<feature type="domain" description="Zn(2)-C6 fungal-type" evidence="7">
    <location>
        <begin position="103"/>
        <end position="133"/>
    </location>
</feature>
<dbReference type="EMBL" id="ACYE01000088">
    <property type="protein sequence ID" value="EFE43519.1"/>
    <property type="molecule type" value="Genomic_DNA"/>
</dbReference>
<dbReference type="HOGENOM" id="CLU_008719_3_1_1"/>
<dbReference type="InterPro" id="IPR001138">
    <property type="entry name" value="Zn2Cys6_DnaBD"/>
</dbReference>
<dbReference type="Pfam" id="PF11951">
    <property type="entry name" value="Fungal_trans_2"/>
    <property type="match status" value="1"/>
</dbReference>
<sequence>MASSVGQQLMQENEFDTSLALSSANPIPSLSESSEVRGSYQLLTTAQGPGQAAERRKSIGKKDAGERDEASAPVGIQPTAGTASSPGAAKGAATSKPKRVRTGCLTCRERHLKCDEALPRCLNCQKSDRQCKRGIRLNFIDTQVAAPPYAAPSPQTWQINFRDESREIASEYLGGSERYRPIKNEEFTKPIGFGFANIMGFSMPSHQTLASAPALLTFPDAPSAEGYESMFQTTQQPPSSNHVVQDQPIPQPPVLTLAPPRDPKPYLNTPEEVLLMQVFVEEVGLWMDSMDAMKHFTRIIPFYALGEPMLLNALLACGARHLHLVNVTYKEEKALFYYNSATQDLLRYLQNPNRDSALSATTAVVLNVYEVMSTKATQRMNHIAGARALIKECHWDGRSTGVGGACFWLNVGMELLSCLHYNWKLAWDPDTWGVDMNMVPAESSIVGNEELWTHRIVYICAKVANYRTTKHQPLVHERQSHEPDVSRQSDEWNKMKAWCDEWERCIPRSMRPLGYLQPWQSKTKSSFPEVWLIKRSSVVARLFYHTTCVLLAKTHPTESQFSENILAIQQSHANDICGIVAHVKDRGVASVSIRCLIIAAECLVNRVSQEQVLDIMDKILKETGWKIGPLQQELVQKWGWNVKTESQPMPQDQHQHQHSHQQHQQPAMTSIPTTSTAAGPMNLNPSLLPPEVGLAPPRPAIPQGIVNPMMAAADFNAANHPYQNHYVAPQNTPQGSYQYGNY</sequence>
<dbReference type="PANTHER" id="PTHR37534:SF40">
    <property type="entry name" value="ZN(2)-C6 FUNGAL-TYPE DOMAIN-CONTAINING PROTEIN"/>
    <property type="match status" value="1"/>
</dbReference>
<dbReference type="PROSITE" id="PS00463">
    <property type="entry name" value="ZN2_CY6_FUNGAL_1"/>
    <property type="match status" value="1"/>
</dbReference>
<dbReference type="PANTHER" id="PTHR37534">
    <property type="entry name" value="TRANSCRIPTIONAL ACTIVATOR PROTEIN UGA3"/>
    <property type="match status" value="1"/>
</dbReference>